<dbReference type="PANTHER" id="PTHR32089">
    <property type="entry name" value="METHYL-ACCEPTING CHEMOTAXIS PROTEIN MCPB"/>
    <property type="match status" value="1"/>
</dbReference>
<feature type="coiled-coil region" evidence="4">
    <location>
        <begin position="65"/>
        <end position="120"/>
    </location>
</feature>
<dbReference type="PROSITE" id="PS50111">
    <property type="entry name" value="CHEMOTAXIS_TRANSDUC_2"/>
    <property type="match status" value="1"/>
</dbReference>
<sequence length="411" mass="43698">MALMLNRLAESLASGATKDLDRAVAISIRNCETAIVAARLIEASDAMAGRTTALSRAGADLVSTIDRVRAEAQETVRDADQMQAALSHGHARAGETIETMKDLCARAVAVEARMAKLREASTAIDAIIGSIDGIARQTNLLALNATIEAARAGEAGRGFAVVAGEVKALARETQDATNDIRTRIARLQGEIGDIAVLIADTVRTAQAGADVVGTLERDMTAIDRSASEVGLRMKNLDGVIADQVTTTQTISDDVNTLTERSVANTREVHGLSKLLDSGQGLIEEQLKSLAALNLGGKIPRLAKADHVLWKKRLADMAVGRVSLRADELADHHSCRLGKWYYGEGSAAYRGNPAFVALECPHEAVHQHGKEAARRFAEGDIAGALRCIDAVETASSSVLRYLDELCDGHPIR</sequence>
<evidence type="ECO:0000256" key="1">
    <source>
        <dbReference type="ARBA" id="ARBA00023224"/>
    </source>
</evidence>
<evidence type="ECO:0000256" key="4">
    <source>
        <dbReference type="SAM" id="Coils"/>
    </source>
</evidence>
<proteinExistence type="inferred from homology"/>
<evidence type="ECO:0000259" key="5">
    <source>
        <dbReference type="PROSITE" id="PS50111"/>
    </source>
</evidence>
<evidence type="ECO:0000313" key="7">
    <source>
        <dbReference type="Proteomes" id="UP001055153"/>
    </source>
</evidence>
<dbReference type="EMBL" id="BPQQ01000058">
    <property type="protein sequence ID" value="GJE02583.1"/>
    <property type="molecule type" value="Genomic_DNA"/>
</dbReference>
<dbReference type="Gene3D" id="1.20.120.30">
    <property type="entry name" value="Aspartate receptor, ligand-binding domain"/>
    <property type="match status" value="1"/>
</dbReference>
<gene>
    <name evidence="6" type="ORF">GMJLKIPL_4532</name>
</gene>
<dbReference type="SUPFAM" id="SSF58104">
    <property type="entry name" value="Methyl-accepting chemotaxis protein (MCP) signaling domain"/>
    <property type="match status" value="1"/>
</dbReference>
<keyword evidence="7" id="KW-1185">Reference proteome</keyword>
<evidence type="ECO:0000313" key="6">
    <source>
        <dbReference type="EMBL" id="GJE02583.1"/>
    </source>
</evidence>
<dbReference type="InterPro" id="IPR004089">
    <property type="entry name" value="MCPsignal_dom"/>
</dbReference>
<dbReference type="Gene3D" id="1.10.287.950">
    <property type="entry name" value="Methyl-accepting chemotaxis protein"/>
    <property type="match status" value="1"/>
</dbReference>
<reference evidence="6" key="2">
    <citation type="submission" date="2021-08" db="EMBL/GenBank/DDBJ databases">
        <authorList>
            <person name="Tani A."/>
            <person name="Ola A."/>
            <person name="Ogura Y."/>
            <person name="Katsura K."/>
            <person name="Hayashi T."/>
        </authorList>
    </citation>
    <scope>NUCLEOTIDE SEQUENCE</scope>
    <source>
        <strain evidence="6">DSM 17168</strain>
    </source>
</reference>
<dbReference type="Pfam" id="PF00015">
    <property type="entry name" value="MCPsignal"/>
    <property type="match status" value="1"/>
</dbReference>
<protein>
    <recommendedName>
        <fullName evidence="5">Methyl-accepting transducer domain-containing protein</fullName>
    </recommendedName>
</protein>
<dbReference type="Pfam" id="PF13682">
    <property type="entry name" value="CZB"/>
    <property type="match status" value="1"/>
</dbReference>
<dbReference type="RefSeq" id="WP_238239243.1">
    <property type="nucleotide sequence ID" value="NZ_BPQQ01000058.1"/>
</dbReference>
<feature type="domain" description="Methyl-accepting transducer" evidence="5">
    <location>
        <begin position="22"/>
        <end position="258"/>
    </location>
</feature>
<reference evidence="6" key="1">
    <citation type="journal article" date="2021" name="Front. Microbiol.">
        <title>Comprehensive Comparative Genomics and Phenotyping of Methylobacterium Species.</title>
        <authorList>
            <person name="Alessa O."/>
            <person name="Ogura Y."/>
            <person name="Fujitani Y."/>
            <person name="Takami H."/>
            <person name="Hayashi T."/>
            <person name="Sahin N."/>
            <person name="Tani A."/>
        </authorList>
    </citation>
    <scope>NUCLEOTIDE SEQUENCE</scope>
    <source>
        <strain evidence="6">DSM 17168</strain>
    </source>
</reference>
<evidence type="ECO:0000256" key="3">
    <source>
        <dbReference type="PROSITE-ProRule" id="PRU00284"/>
    </source>
</evidence>
<dbReference type="InterPro" id="IPR004090">
    <property type="entry name" value="Chemotax_Me-accpt_rcpt"/>
</dbReference>
<organism evidence="6 7">
    <name type="scientific">Methylobacterium isbiliense</name>
    <dbReference type="NCBI Taxonomy" id="315478"/>
    <lineage>
        <taxon>Bacteria</taxon>
        <taxon>Pseudomonadati</taxon>
        <taxon>Pseudomonadota</taxon>
        <taxon>Alphaproteobacteria</taxon>
        <taxon>Hyphomicrobiales</taxon>
        <taxon>Methylobacteriaceae</taxon>
        <taxon>Methylobacterium</taxon>
    </lineage>
</organism>
<keyword evidence="4" id="KW-0175">Coiled coil</keyword>
<accession>A0ABQ4SLG1</accession>
<comment type="similarity">
    <text evidence="2">Belongs to the methyl-accepting chemotaxis (MCP) protein family.</text>
</comment>
<keyword evidence="1 3" id="KW-0807">Transducer</keyword>
<dbReference type="PANTHER" id="PTHR32089:SF112">
    <property type="entry name" value="LYSOZYME-LIKE PROTEIN-RELATED"/>
    <property type="match status" value="1"/>
</dbReference>
<dbReference type="InterPro" id="IPR025991">
    <property type="entry name" value="Chemoreceptor_zinc-bind_dom"/>
</dbReference>
<name>A0ABQ4SLG1_9HYPH</name>
<comment type="caution">
    <text evidence="6">The sequence shown here is derived from an EMBL/GenBank/DDBJ whole genome shotgun (WGS) entry which is preliminary data.</text>
</comment>
<dbReference type="PRINTS" id="PR00260">
    <property type="entry name" value="CHEMTRNSDUCR"/>
</dbReference>
<dbReference type="SMART" id="SM00283">
    <property type="entry name" value="MA"/>
    <property type="match status" value="1"/>
</dbReference>
<dbReference type="Proteomes" id="UP001055153">
    <property type="component" value="Unassembled WGS sequence"/>
</dbReference>
<evidence type="ECO:0000256" key="2">
    <source>
        <dbReference type="ARBA" id="ARBA00029447"/>
    </source>
</evidence>